<dbReference type="InterPro" id="IPR012677">
    <property type="entry name" value="Nucleotide-bd_a/b_plait_sf"/>
</dbReference>
<dbReference type="OrthoDB" id="1749483at2759"/>
<sequence>MHWKGLWKLFWYHGYDIDAFILTKNSKSGRKFGFMRFNKIMDAQRVINRLNGFVILRNRVLVYLVRFKVRRQVWRKVPVKGDSKQNMENHKEGIVSGKKEIDIKLIVGERAYKSRDDLSLKEVMDVKIFQSVRGVGYLRSVCVPKSYQVVNHKTKNENR</sequence>
<dbReference type="EMBL" id="JAIQCV010000012">
    <property type="protein sequence ID" value="KAH1038917.1"/>
    <property type="molecule type" value="Genomic_DNA"/>
</dbReference>
<protein>
    <recommendedName>
        <fullName evidence="1">RRM domain-containing protein</fullName>
    </recommendedName>
</protein>
<accession>A0A9D3UEE0</accession>
<dbReference type="Pfam" id="PF00076">
    <property type="entry name" value="RRM_1"/>
    <property type="match status" value="1"/>
</dbReference>
<feature type="domain" description="RRM" evidence="1">
    <location>
        <begin position="3"/>
        <end position="60"/>
    </location>
</feature>
<gene>
    <name evidence="2" type="ORF">J1N35_040660</name>
</gene>
<dbReference type="SUPFAM" id="SSF54928">
    <property type="entry name" value="RNA-binding domain, RBD"/>
    <property type="match status" value="1"/>
</dbReference>
<evidence type="ECO:0000313" key="3">
    <source>
        <dbReference type="Proteomes" id="UP000828251"/>
    </source>
</evidence>
<reference evidence="2 3" key="1">
    <citation type="journal article" date="2021" name="Plant Biotechnol. J.">
        <title>Multi-omics assisted identification of the key and species-specific regulatory components of drought-tolerant mechanisms in Gossypium stocksii.</title>
        <authorList>
            <person name="Yu D."/>
            <person name="Ke L."/>
            <person name="Zhang D."/>
            <person name="Wu Y."/>
            <person name="Sun Y."/>
            <person name="Mei J."/>
            <person name="Sun J."/>
            <person name="Sun Y."/>
        </authorList>
    </citation>
    <scope>NUCLEOTIDE SEQUENCE [LARGE SCALE GENOMIC DNA]</scope>
    <source>
        <strain evidence="3">cv. E1</strain>
        <tissue evidence="2">Leaf</tissue>
    </source>
</reference>
<dbReference type="InterPro" id="IPR000504">
    <property type="entry name" value="RRM_dom"/>
</dbReference>
<organism evidence="2 3">
    <name type="scientific">Gossypium stocksii</name>
    <dbReference type="NCBI Taxonomy" id="47602"/>
    <lineage>
        <taxon>Eukaryota</taxon>
        <taxon>Viridiplantae</taxon>
        <taxon>Streptophyta</taxon>
        <taxon>Embryophyta</taxon>
        <taxon>Tracheophyta</taxon>
        <taxon>Spermatophyta</taxon>
        <taxon>Magnoliopsida</taxon>
        <taxon>eudicotyledons</taxon>
        <taxon>Gunneridae</taxon>
        <taxon>Pentapetalae</taxon>
        <taxon>rosids</taxon>
        <taxon>malvids</taxon>
        <taxon>Malvales</taxon>
        <taxon>Malvaceae</taxon>
        <taxon>Malvoideae</taxon>
        <taxon>Gossypium</taxon>
    </lineage>
</organism>
<keyword evidence="3" id="KW-1185">Reference proteome</keyword>
<dbReference type="Proteomes" id="UP000828251">
    <property type="component" value="Unassembled WGS sequence"/>
</dbReference>
<evidence type="ECO:0000313" key="2">
    <source>
        <dbReference type="EMBL" id="KAH1038917.1"/>
    </source>
</evidence>
<dbReference type="AlphaFoldDB" id="A0A9D3UEE0"/>
<comment type="caution">
    <text evidence="2">The sequence shown here is derived from an EMBL/GenBank/DDBJ whole genome shotgun (WGS) entry which is preliminary data.</text>
</comment>
<name>A0A9D3UEE0_9ROSI</name>
<evidence type="ECO:0000259" key="1">
    <source>
        <dbReference type="Pfam" id="PF00076"/>
    </source>
</evidence>
<proteinExistence type="predicted"/>
<dbReference type="Gene3D" id="3.30.70.330">
    <property type="match status" value="1"/>
</dbReference>
<dbReference type="InterPro" id="IPR035979">
    <property type="entry name" value="RBD_domain_sf"/>
</dbReference>
<dbReference type="GO" id="GO:0003723">
    <property type="term" value="F:RNA binding"/>
    <property type="evidence" value="ECO:0007669"/>
    <property type="project" value="InterPro"/>
</dbReference>